<dbReference type="InterPro" id="IPR002528">
    <property type="entry name" value="MATE_fam"/>
</dbReference>
<dbReference type="Pfam" id="PF01554">
    <property type="entry name" value="MatE"/>
    <property type="match status" value="2"/>
</dbReference>
<feature type="transmembrane region" description="Helical" evidence="6">
    <location>
        <begin position="448"/>
        <end position="466"/>
    </location>
</feature>
<dbReference type="GeneTree" id="ENSGT00940000163327"/>
<evidence type="ECO:0000256" key="1">
    <source>
        <dbReference type="ARBA" id="ARBA00004141"/>
    </source>
</evidence>
<evidence type="ECO:0000256" key="2">
    <source>
        <dbReference type="ARBA" id="ARBA00010199"/>
    </source>
</evidence>
<evidence type="ECO:0000313" key="8">
    <source>
        <dbReference type="Proteomes" id="UP000472273"/>
    </source>
</evidence>
<dbReference type="GO" id="GO:1990961">
    <property type="term" value="P:xenobiotic detoxification by transmembrane export across the plasma membrane"/>
    <property type="evidence" value="ECO:0007669"/>
    <property type="project" value="InterPro"/>
</dbReference>
<evidence type="ECO:0000313" key="7">
    <source>
        <dbReference type="Ensembl" id="ENSPTXP00000010904.1"/>
    </source>
</evidence>
<dbReference type="AlphaFoldDB" id="A0A670YIP9"/>
<feature type="transmembrane region" description="Helical" evidence="6">
    <location>
        <begin position="21"/>
        <end position="45"/>
    </location>
</feature>
<name>A0A670YIP9_PSETE</name>
<protein>
    <recommendedName>
        <fullName evidence="6">Multidrug and toxin extrusion protein</fullName>
    </recommendedName>
</protein>
<feature type="transmembrane region" description="Helical" evidence="6">
    <location>
        <begin position="117"/>
        <end position="136"/>
    </location>
</feature>
<evidence type="ECO:0000256" key="6">
    <source>
        <dbReference type="RuleBase" id="RU004914"/>
    </source>
</evidence>
<keyword evidence="4 6" id="KW-1133">Transmembrane helix</keyword>
<dbReference type="Proteomes" id="UP000472273">
    <property type="component" value="Unplaced"/>
</dbReference>
<dbReference type="InterPro" id="IPR045069">
    <property type="entry name" value="MATE_euk"/>
</dbReference>
<dbReference type="GO" id="GO:0042910">
    <property type="term" value="F:xenobiotic transmembrane transporter activity"/>
    <property type="evidence" value="ECO:0007669"/>
    <property type="project" value="InterPro"/>
</dbReference>
<evidence type="ECO:0000256" key="4">
    <source>
        <dbReference type="ARBA" id="ARBA00022989"/>
    </source>
</evidence>
<reference evidence="7" key="2">
    <citation type="submission" date="2025-09" db="UniProtKB">
        <authorList>
            <consortium name="Ensembl"/>
        </authorList>
    </citation>
    <scope>IDENTIFICATION</scope>
</reference>
<dbReference type="GO" id="GO:0016020">
    <property type="term" value="C:membrane"/>
    <property type="evidence" value="ECO:0007669"/>
    <property type="project" value="UniProtKB-SubCell"/>
</dbReference>
<feature type="transmembrane region" description="Helical" evidence="6">
    <location>
        <begin position="337"/>
        <end position="358"/>
    </location>
</feature>
<keyword evidence="3 6" id="KW-0812">Transmembrane</keyword>
<organism evidence="7 8">
    <name type="scientific">Pseudonaja textilis</name>
    <name type="common">Eastern brown snake</name>
    <dbReference type="NCBI Taxonomy" id="8673"/>
    <lineage>
        <taxon>Eukaryota</taxon>
        <taxon>Metazoa</taxon>
        <taxon>Chordata</taxon>
        <taxon>Craniata</taxon>
        <taxon>Vertebrata</taxon>
        <taxon>Euteleostomi</taxon>
        <taxon>Lepidosauria</taxon>
        <taxon>Squamata</taxon>
        <taxon>Bifurcata</taxon>
        <taxon>Unidentata</taxon>
        <taxon>Episquamata</taxon>
        <taxon>Toxicofera</taxon>
        <taxon>Serpentes</taxon>
        <taxon>Colubroidea</taxon>
        <taxon>Elapidae</taxon>
        <taxon>Hydrophiinae</taxon>
        <taxon>Pseudonaja</taxon>
    </lineage>
</organism>
<feature type="transmembrane region" description="Helical" evidence="6">
    <location>
        <begin position="271"/>
        <end position="288"/>
    </location>
</feature>
<comment type="caution">
    <text evidence="6">Lacks conserved residue(s) required for the propagation of feature annotation.</text>
</comment>
<keyword evidence="8" id="KW-1185">Reference proteome</keyword>
<dbReference type="CDD" id="cd13132">
    <property type="entry name" value="MATE_eukaryotic"/>
    <property type="match status" value="1"/>
</dbReference>
<comment type="subcellular location">
    <subcellularLocation>
        <location evidence="1">Membrane</location>
        <topology evidence="1">Multi-pass membrane protein</topology>
    </subcellularLocation>
</comment>
<sequence length="467" mass="50784">VNQTYGSKNVKRVGTILQRGILILLLFCFPCWALFLNTEQILLLFRQDPEVSSGSACAIGSPSRFLYYRGGVHTNPFLTFQAVLLPQVVTGVVVNVLNVIMNTIFLHSFKLGVVGSAWANTLSQNLQAFLLFLFIWWKKIHKETWGGWTMECLQEWGPFICLALPSMFMICIEWWTFEIGSFLAGLMSTVELGAQSIIYELSTIAYLLPQGMSVASSVRVGNALGAGDVDQAKRSCIMALLCTGVLAVVFAALLAALKDVVAYIFTDDKEIVALVSKVMLIFSPFHLFDAMAATSGGVLRGAGKQKIGAIANAVGYYVVGLPIGITLMFVYKLGVMGLWTGLIVCISLQAASFLVVVLRMNWKKAAEEVKSLSSVSISNVYLFACGLHTDYLAMNLEVPNGDTPSCFVHPGENLGDHQPLPSEEVPQFIASPTPGALSRKQLLIRRGLALLLAVAILLLGVVIHLLL</sequence>
<proteinExistence type="inferred from homology"/>
<feature type="transmembrane region" description="Helical" evidence="6">
    <location>
        <begin position="156"/>
        <end position="177"/>
    </location>
</feature>
<accession>A0A670YIP9</accession>
<dbReference type="NCBIfam" id="TIGR00797">
    <property type="entry name" value="matE"/>
    <property type="match status" value="1"/>
</dbReference>
<gene>
    <name evidence="7" type="primary">LOC113442531</name>
</gene>
<keyword evidence="5 6" id="KW-0472">Membrane</keyword>
<comment type="similarity">
    <text evidence="2 6">Belongs to the multi antimicrobial extrusion (MATE) (TC 2.A.66.1) family.</text>
</comment>
<feature type="transmembrane region" description="Helical" evidence="6">
    <location>
        <begin position="237"/>
        <end position="265"/>
    </location>
</feature>
<dbReference type="PANTHER" id="PTHR11206">
    <property type="entry name" value="MULTIDRUG RESISTANCE PROTEIN"/>
    <property type="match status" value="1"/>
</dbReference>
<evidence type="ECO:0000256" key="3">
    <source>
        <dbReference type="ARBA" id="ARBA00022692"/>
    </source>
</evidence>
<dbReference type="OMA" id="KISHHHI"/>
<feature type="transmembrane region" description="Helical" evidence="6">
    <location>
        <begin position="84"/>
        <end position="105"/>
    </location>
</feature>
<evidence type="ECO:0000256" key="5">
    <source>
        <dbReference type="ARBA" id="ARBA00023136"/>
    </source>
</evidence>
<feature type="transmembrane region" description="Helical" evidence="6">
    <location>
        <begin position="309"/>
        <end position="331"/>
    </location>
</feature>
<dbReference type="Ensembl" id="ENSPTXT00000011261.1">
    <property type="protein sequence ID" value="ENSPTXP00000010904.1"/>
    <property type="gene ID" value="ENSPTXG00000007710.1"/>
</dbReference>
<dbReference type="GO" id="GO:0015297">
    <property type="term" value="F:antiporter activity"/>
    <property type="evidence" value="ECO:0007669"/>
    <property type="project" value="InterPro"/>
</dbReference>
<reference evidence="7" key="1">
    <citation type="submission" date="2025-08" db="UniProtKB">
        <authorList>
            <consortium name="Ensembl"/>
        </authorList>
    </citation>
    <scope>IDENTIFICATION</scope>
</reference>